<name>A0A8J5QQ86_9HYME</name>
<evidence type="ECO:0000256" key="1">
    <source>
        <dbReference type="SAM" id="MobiDB-lite"/>
    </source>
</evidence>
<dbReference type="PANTHER" id="PTHR12441:SF10">
    <property type="entry name" value="ATP SYNTHASE-COUPLING FACTOR 6, MITOCHONDRIAL"/>
    <property type="match status" value="1"/>
</dbReference>
<dbReference type="Proteomes" id="UP000729913">
    <property type="component" value="Unassembled WGS sequence"/>
</dbReference>
<sequence>MDPWAVKLKRLRSQDRVTLTAQTTGAPRTESEDKSVATSLSAGACAGGFMNETENAREGDGKAIMLTPKAITVSTIVRRNIGMMAPCMNKVSDPIQQLFLDKIREYKSKSSGGKLVDPTPEIQKELKSDLERLSTQYGGWNVPPAHTATHYNPSQSYNPSGGYHPPPNTGYHLPPNTGYHPPPNTGYNHPPAQAPPQTIIVESEKRGLGTLAKEAAVGAVVGVAVNAAANRFISGGIYGNNHPGYAAAPPPAGAPAVAPGVTHTEIVYNNYYGNGTGPAPGDPGQAPPNPAVPQQIPGQYPAQPPSSNYY</sequence>
<comment type="caution">
    <text evidence="2">The sequence shown here is derived from an EMBL/GenBank/DDBJ whole genome shotgun (WGS) entry which is preliminary data.</text>
</comment>
<keyword evidence="3" id="KW-1185">Reference proteome</keyword>
<feature type="compositionally biased region" description="Polar residues" evidence="1">
    <location>
        <begin position="149"/>
        <end position="159"/>
    </location>
</feature>
<protein>
    <submittedName>
        <fullName evidence="2">Uncharacterized protein</fullName>
    </submittedName>
</protein>
<dbReference type="EMBL" id="JAAOIC020000060">
    <property type="protein sequence ID" value="KAG8035411.1"/>
    <property type="molecule type" value="Genomic_DNA"/>
</dbReference>
<dbReference type="AlphaFoldDB" id="A0A8J5QQ86"/>
<dbReference type="OrthoDB" id="8902296at2759"/>
<feature type="region of interest" description="Disordered" evidence="1">
    <location>
        <begin position="144"/>
        <end position="195"/>
    </location>
</feature>
<reference evidence="2" key="2">
    <citation type="submission" date="2021-04" db="EMBL/GenBank/DDBJ databases">
        <title>Genome-wide patterns of bracovirus chromosomal integration into multiple host tissues during parasitism.</title>
        <authorList>
            <person name="Chebbi M.A.C."/>
        </authorList>
    </citation>
    <scope>NUCLEOTIDE SEQUENCE</scope>
    <source>
        <tissue evidence="2">Whole body</tissue>
    </source>
</reference>
<dbReference type="GO" id="GO:0015078">
    <property type="term" value="F:proton transmembrane transporter activity"/>
    <property type="evidence" value="ECO:0007669"/>
    <property type="project" value="InterPro"/>
</dbReference>
<dbReference type="Pfam" id="PF05511">
    <property type="entry name" value="ATP-synt_F6"/>
    <property type="match status" value="1"/>
</dbReference>
<evidence type="ECO:0000313" key="2">
    <source>
        <dbReference type="EMBL" id="KAG8035411.1"/>
    </source>
</evidence>
<accession>A0A8J5QQ86</accession>
<feature type="region of interest" description="Disordered" evidence="1">
    <location>
        <begin position="272"/>
        <end position="310"/>
    </location>
</feature>
<proteinExistence type="predicted"/>
<gene>
    <name evidence="2" type="ORF">G9C98_006857</name>
</gene>
<reference evidence="2" key="1">
    <citation type="submission" date="2020-03" db="EMBL/GenBank/DDBJ databases">
        <authorList>
            <person name="Chebbi M.A."/>
            <person name="Drezen J.M."/>
        </authorList>
    </citation>
    <scope>NUCLEOTIDE SEQUENCE</scope>
    <source>
        <tissue evidence="2">Whole body</tissue>
    </source>
</reference>
<evidence type="ECO:0000313" key="3">
    <source>
        <dbReference type="Proteomes" id="UP000729913"/>
    </source>
</evidence>
<organism evidence="2 3">
    <name type="scientific">Cotesia typhae</name>
    <dbReference type="NCBI Taxonomy" id="2053667"/>
    <lineage>
        <taxon>Eukaryota</taxon>
        <taxon>Metazoa</taxon>
        <taxon>Ecdysozoa</taxon>
        <taxon>Arthropoda</taxon>
        <taxon>Hexapoda</taxon>
        <taxon>Insecta</taxon>
        <taxon>Pterygota</taxon>
        <taxon>Neoptera</taxon>
        <taxon>Endopterygota</taxon>
        <taxon>Hymenoptera</taxon>
        <taxon>Apocrita</taxon>
        <taxon>Ichneumonoidea</taxon>
        <taxon>Braconidae</taxon>
        <taxon>Microgastrinae</taxon>
        <taxon>Cotesia</taxon>
    </lineage>
</organism>
<feature type="non-terminal residue" evidence="2">
    <location>
        <position position="310"/>
    </location>
</feature>
<dbReference type="PANTHER" id="PTHR12441">
    <property type="entry name" value="ATP SYNTHASE COUPLING FACTOR 6, MITOCHONDRIAL"/>
    <property type="match status" value="1"/>
</dbReference>
<dbReference type="GO" id="GO:0015986">
    <property type="term" value="P:proton motive force-driven ATP synthesis"/>
    <property type="evidence" value="ECO:0007669"/>
    <property type="project" value="InterPro"/>
</dbReference>
<dbReference type="InterPro" id="IPR008387">
    <property type="entry name" value="ATP_synth_f6_mt"/>
</dbReference>